<keyword evidence="19" id="KW-1185">Reference proteome</keyword>
<feature type="domain" description="Formamidopyrimidine-DNA glycosylase catalytic" evidence="17">
    <location>
        <begin position="2"/>
        <end position="111"/>
    </location>
</feature>
<dbReference type="InterPro" id="IPR012319">
    <property type="entry name" value="FPG_cat"/>
</dbReference>
<dbReference type="InterPro" id="IPR020629">
    <property type="entry name" value="FPG_Glyclase"/>
</dbReference>
<evidence type="ECO:0000313" key="18">
    <source>
        <dbReference type="EMBL" id="MCR2745162.1"/>
    </source>
</evidence>
<dbReference type="Gene3D" id="3.20.190.10">
    <property type="entry name" value="MutM-like, N-terminal"/>
    <property type="match status" value="1"/>
</dbReference>
<evidence type="ECO:0000256" key="1">
    <source>
        <dbReference type="ARBA" id="ARBA00001668"/>
    </source>
</evidence>
<keyword evidence="6 15" id="KW-0863">Zinc-finger</keyword>
<protein>
    <recommendedName>
        <fullName evidence="15">Formamidopyrimidine-DNA glycosylase</fullName>
        <shortName evidence="15">Fapy-DNA glycosylase</shortName>
        <ecNumber evidence="15">3.2.2.23</ecNumber>
    </recommendedName>
    <alternativeName>
        <fullName evidence="15">DNA-(apurinic or apyrimidinic site) lyase MutM</fullName>
        <shortName evidence="15">AP lyase MutM</shortName>
        <ecNumber evidence="15">4.2.99.18</ecNumber>
    </alternativeName>
</protein>
<dbReference type="PROSITE" id="PS51068">
    <property type="entry name" value="FPG_CAT"/>
    <property type="match status" value="1"/>
</dbReference>
<keyword evidence="5 15" id="KW-0227">DNA damage</keyword>
<feature type="active site" description="Proton donor" evidence="15">
    <location>
        <position position="3"/>
    </location>
</feature>
<comment type="function">
    <text evidence="15">Involved in base excision repair of DNA damaged by oxidation or by mutagenic agents. Acts as DNA glycosylase that recognizes and removes damaged bases. Has a preference for oxidized purines, such as 7,8-dihydro-8-oxoguanine (8-oxoG). Has AP (apurinic/apyrimidinic) lyase activity and introduces nicks in the DNA strand. Cleaves the DNA backbone by beta-delta elimination to generate a single-strand break at the site of the removed base with both 3'- and 5'-phosphates.</text>
</comment>
<dbReference type="RefSeq" id="WP_257510413.1">
    <property type="nucleotide sequence ID" value="NZ_JANKHG010000001.1"/>
</dbReference>
<evidence type="ECO:0000256" key="12">
    <source>
        <dbReference type="ARBA" id="ARBA00023268"/>
    </source>
</evidence>
<dbReference type="Pfam" id="PF06827">
    <property type="entry name" value="zf-FPG_IleRS"/>
    <property type="match status" value="1"/>
</dbReference>
<evidence type="ECO:0000256" key="4">
    <source>
        <dbReference type="ARBA" id="ARBA00022723"/>
    </source>
</evidence>
<keyword evidence="7 15" id="KW-0378">Hydrolase</keyword>
<feature type="active site" description="Proton donor; for beta-elimination activity" evidence="15">
    <location>
        <position position="57"/>
    </location>
</feature>
<evidence type="ECO:0000256" key="6">
    <source>
        <dbReference type="ARBA" id="ARBA00022771"/>
    </source>
</evidence>
<keyword evidence="4 15" id="KW-0479">Metal-binding</keyword>
<keyword evidence="8 15" id="KW-0862">Zinc</keyword>
<evidence type="ECO:0000256" key="7">
    <source>
        <dbReference type="ARBA" id="ARBA00022801"/>
    </source>
</evidence>
<keyword evidence="11 15" id="KW-0456">Lyase</keyword>
<dbReference type="PROSITE" id="PS01242">
    <property type="entry name" value="ZF_FPG_1"/>
    <property type="match status" value="1"/>
</dbReference>
<gene>
    <name evidence="15 18" type="primary">mutM</name>
    <name evidence="15" type="synonym">fpg</name>
    <name evidence="18" type="ORF">NSP04_00695</name>
</gene>
<evidence type="ECO:0000256" key="2">
    <source>
        <dbReference type="ARBA" id="ARBA00009409"/>
    </source>
</evidence>
<accession>A0ABT1XD04</accession>
<dbReference type="InterPro" id="IPR015886">
    <property type="entry name" value="H2TH_FPG"/>
</dbReference>
<evidence type="ECO:0000256" key="3">
    <source>
        <dbReference type="ARBA" id="ARBA00011245"/>
    </source>
</evidence>
<feature type="binding site" evidence="15">
    <location>
        <position position="108"/>
    </location>
    <ligand>
        <name>DNA</name>
        <dbReference type="ChEBI" id="CHEBI:16991"/>
    </ligand>
</feature>
<evidence type="ECO:0000256" key="10">
    <source>
        <dbReference type="ARBA" id="ARBA00023204"/>
    </source>
</evidence>
<dbReference type="InterPro" id="IPR010979">
    <property type="entry name" value="Ribosomal_uS13-like_H2TH"/>
</dbReference>
<dbReference type="SMART" id="SM01232">
    <property type="entry name" value="H2TH"/>
    <property type="match status" value="1"/>
</dbReference>
<proteinExistence type="inferred from homology"/>
<evidence type="ECO:0000256" key="9">
    <source>
        <dbReference type="ARBA" id="ARBA00023125"/>
    </source>
</evidence>
<feature type="active site" description="Proton donor; for delta-elimination activity" evidence="15">
    <location>
        <position position="262"/>
    </location>
</feature>
<dbReference type="EC" id="4.2.99.18" evidence="15"/>
<dbReference type="SMART" id="SM00898">
    <property type="entry name" value="Fapy_DNA_glyco"/>
    <property type="match status" value="1"/>
</dbReference>
<dbReference type="PANTHER" id="PTHR22993">
    <property type="entry name" value="FORMAMIDOPYRIMIDINE-DNA GLYCOSYLASE"/>
    <property type="match status" value="1"/>
</dbReference>
<dbReference type="EC" id="3.2.2.23" evidence="15"/>
<feature type="active site" description="Schiff-base intermediate with DNA" evidence="15">
    <location>
        <position position="2"/>
    </location>
</feature>
<keyword evidence="9 15" id="KW-0238">DNA-binding</keyword>
<organism evidence="18 19">
    <name type="scientific">Limnobacter parvus</name>
    <dbReference type="NCBI Taxonomy" id="2939690"/>
    <lineage>
        <taxon>Bacteria</taxon>
        <taxon>Pseudomonadati</taxon>
        <taxon>Pseudomonadota</taxon>
        <taxon>Betaproteobacteria</taxon>
        <taxon>Burkholderiales</taxon>
        <taxon>Burkholderiaceae</taxon>
        <taxon>Limnobacter</taxon>
    </lineage>
</organism>
<comment type="catalytic activity">
    <reaction evidence="14 15">
        <text>2'-deoxyribonucleotide-(2'-deoxyribose 5'-phosphate)-2'-deoxyribonucleotide-DNA = a 3'-end 2'-deoxyribonucleotide-(2,3-dehydro-2,3-deoxyribose 5'-phosphate)-DNA + a 5'-end 5'-phospho-2'-deoxyribonucleoside-DNA + H(+)</text>
        <dbReference type="Rhea" id="RHEA:66592"/>
        <dbReference type="Rhea" id="RHEA-COMP:13180"/>
        <dbReference type="Rhea" id="RHEA-COMP:16897"/>
        <dbReference type="Rhea" id="RHEA-COMP:17067"/>
        <dbReference type="ChEBI" id="CHEBI:15378"/>
        <dbReference type="ChEBI" id="CHEBI:136412"/>
        <dbReference type="ChEBI" id="CHEBI:157695"/>
        <dbReference type="ChEBI" id="CHEBI:167181"/>
        <dbReference type="EC" id="4.2.99.18"/>
    </reaction>
</comment>
<dbReference type="CDD" id="cd08966">
    <property type="entry name" value="EcFpg-like_N"/>
    <property type="match status" value="1"/>
</dbReference>
<comment type="cofactor">
    <cofactor evidence="15">
        <name>Zn(2+)</name>
        <dbReference type="ChEBI" id="CHEBI:29105"/>
    </cofactor>
    <text evidence="15">Binds 1 zinc ion per subunit.</text>
</comment>
<feature type="domain" description="FPG-type" evidence="16">
    <location>
        <begin position="238"/>
        <end position="272"/>
    </location>
</feature>
<feature type="binding site" evidence="15">
    <location>
        <position position="153"/>
    </location>
    <ligand>
        <name>DNA</name>
        <dbReference type="ChEBI" id="CHEBI:16991"/>
    </ligand>
</feature>
<evidence type="ECO:0000256" key="15">
    <source>
        <dbReference type="HAMAP-Rule" id="MF_00103"/>
    </source>
</evidence>
<evidence type="ECO:0000256" key="5">
    <source>
        <dbReference type="ARBA" id="ARBA00022763"/>
    </source>
</evidence>
<comment type="similarity">
    <text evidence="2 15">Belongs to the FPG family.</text>
</comment>
<keyword evidence="10 15" id="KW-0234">DNA repair</keyword>
<evidence type="ECO:0000256" key="14">
    <source>
        <dbReference type="ARBA" id="ARBA00044632"/>
    </source>
</evidence>
<evidence type="ECO:0000259" key="17">
    <source>
        <dbReference type="PROSITE" id="PS51068"/>
    </source>
</evidence>
<sequence length="272" mass="30321">MPELPEVEITKRGVALHFTGQRLLACTVRQPRLRWPVPVEVQSCVKQILQGVDRRSKYMLMDFGVHVLVVHLGMSGSMKIVSASTPWDKHDHIEWNFGDKVLRYNDPRRFGSVEYAAKAPGWESMFPRFAKLGPEPFSDAFTPESFFKATRGKKISIKALLLSGLAVVGVGNIYACEALFRSEIRPGKAAGRLSRANTTALHAAVVAVLAEAIERGGSTLRNFQAIDGELGHFQLHCDVYGREGQPCKRCSGVVKRRVMNQRSTFYCAQCQK</sequence>
<dbReference type="Proteomes" id="UP001165267">
    <property type="component" value="Unassembled WGS sequence"/>
</dbReference>
<dbReference type="InterPro" id="IPR000214">
    <property type="entry name" value="Znf_DNA_glyclase/AP_lyase"/>
</dbReference>
<comment type="caution">
    <text evidence="18">The sequence shown here is derived from an EMBL/GenBank/DDBJ whole genome shotgun (WGS) entry which is preliminary data.</text>
</comment>
<dbReference type="InterPro" id="IPR010663">
    <property type="entry name" value="Znf_FPG/IleRS"/>
</dbReference>
<comment type="subunit">
    <text evidence="3 15">Monomer.</text>
</comment>
<comment type="catalytic activity">
    <reaction evidence="1 15">
        <text>Hydrolysis of DNA containing ring-opened 7-methylguanine residues, releasing 2,6-diamino-4-hydroxy-5-(N-methyl)formamidopyrimidine.</text>
        <dbReference type="EC" id="3.2.2.23"/>
    </reaction>
</comment>
<keyword evidence="13 15" id="KW-0326">Glycosidase</keyword>
<feature type="binding site" evidence="15">
    <location>
        <position position="90"/>
    </location>
    <ligand>
        <name>DNA</name>
        <dbReference type="ChEBI" id="CHEBI:16991"/>
    </ligand>
</feature>
<dbReference type="EMBL" id="JANKHG010000001">
    <property type="protein sequence ID" value="MCR2745162.1"/>
    <property type="molecule type" value="Genomic_DNA"/>
</dbReference>
<dbReference type="Pfam" id="PF06831">
    <property type="entry name" value="H2TH"/>
    <property type="match status" value="1"/>
</dbReference>
<reference evidence="18" key="1">
    <citation type="submission" date="2022-07" db="EMBL/GenBank/DDBJ databases">
        <authorList>
            <person name="Xamxidin M."/>
        </authorList>
    </citation>
    <scope>NUCLEOTIDE SEQUENCE</scope>
    <source>
        <strain evidence="18">YS8-69</strain>
    </source>
</reference>
<dbReference type="HAMAP" id="MF_00103">
    <property type="entry name" value="Fapy_DNA_glycosyl"/>
    <property type="match status" value="1"/>
</dbReference>
<dbReference type="PROSITE" id="PS51066">
    <property type="entry name" value="ZF_FPG_2"/>
    <property type="match status" value="1"/>
</dbReference>
<evidence type="ECO:0000259" key="16">
    <source>
        <dbReference type="PROSITE" id="PS51066"/>
    </source>
</evidence>
<dbReference type="NCBIfam" id="TIGR00577">
    <property type="entry name" value="fpg"/>
    <property type="match status" value="1"/>
</dbReference>
<dbReference type="GO" id="GO:0008534">
    <property type="term" value="F:oxidized purine nucleobase lesion DNA N-glycosylase activity"/>
    <property type="evidence" value="ECO:0007669"/>
    <property type="project" value="UniProtKB-EC"/>
</dbReference>
<dbReference type="NCBIfam" id="NF002211">
    <property type="entry name" value="PRK01103.1"/>
    <property type="match status" value="1"/>
</dbReference>
<dbReference type="SUPFAM" id="SSF81624">
    <property type="entry name" value="N-terminal domain of MutM-like DNA repair proteins"/>
    <property type="match status" value="1"/>
</dbReference>
<evidence type="ECO:0000313" key="19">
    <source>
        <dbReference type="Proteomes" id="UP001165267"/>
    </source>
</evidence>
<dbReference type="InterPro" id="IPR015887">
    <property type="entry name" value="DNA_glyclase_Znf_dom_DNA_BS"/>
</dbReference>
<evidence type="ECO:0000256" key="8">
    <source>
        <dbReference type="ARBA" id="ARBA00022833"/>
    </source>
</evidence>
<evidence type="ECO:0000256" key="11">
    <source>
        <dbReference type="ARBA" id="ARBA00023239"/>
    </source>
</evidence>
<dbReference type="SUPFAM" id="SSF57716">
    <property type="entry name" value="Glucocorticoid receptor-like (DNA-binding domain)"/>
    <property type="match status" value="1"/>
</dbReference>
<dbReference type="Gene3D" id="1.10.8.50">
    <property type="match status" value="1"/>
</dbReference>
<keyword evidence="12 15" id="KW-0511">Multifunctional enzyme</keyword>
<dbReference type="Pfam" id="PF01149">
    <property type="entry name" value="Fapy_DNA_glyco"/>
    <property type="match status" value="1"/>
</dbReference>
<dbReference type="PANTHER" id="PTHR22993:SF9">
    <property type="entry name" value="FORMAMIDOPYRIMIDINE-DNA GLYCOSYLASE"/>
    <property type="match status" value="1"/>
</dbReference>
<evidence type="ECO:0000256" key="13">
    <source>
        <dbReference type="ARBA" id="ARBA00023295"/>
    </source>
</evidence>
<dbReference type="GO" id="GO:0140078">
    <property type="term" value="F:class I DNA-(apurinic or apyrimidinic site) endonuclease activity"/>
    <property type="evidence" value="ECO:0007669"/>
    <property type="project" value="UniProtKB-EC"/>
</dbReference>
<dbReference type="SUPFAM" id="SSF46946">
    <property type="entry name" value="S13-like H2TH domain"/>
    <property type="match status" value="1"/>
</dbReference>
<dbReference type="InterPro" id="IPR035937">
    <property type="entry name" value="FPG_N"/>
</dbReference>
<name>A0ABT1XD04_9BURK</name>